<dbReference type="NCBIfam" id="TIGR01730">
    <property type="entry name" value="RND_mfp"/>
    <property type="match status" value="1"/>
</dbReference>
<accession>A0ABN1MQP7</accession>
<dbReference type="PANTHER" id="PTHR30097">
    <property type="entry name" value="CATION EFFLUX SYSTEM PROTEIN CUSB"/>
    <property type="match status" value="1"/>
</dbReference>
<dbReference type="InterPro" id="IPR051909">
    <property type="entry name" value="MFP_Cation_Efflux"/>
</dbReference>
<sequence length="398" mass="45101">MKRNIEKVIFFLCLSLVIAACGSKENKEGGHDHDHGEHEEEHADEVHLSQQQFTSLKMKVDTLKVRNMGEFVESNGQLEVPPQNEATVTALFGANIQTIKVIEGDKVKKGQVLAYLSHPDLIDIQTEYSSNWNQLQYLSSDYERQKKLYDEKVGSGKEFQKIKSEYLGMKSKVRGSEAQLEMMGLNTEKIRQGEVFSNIAVKSPIDGNIKSVEIKIGQYVQPQTDMFEIVNIEHIHLDLMVFEKDMHKVKEGQNIRFSIPSNPNEELTAKIYSVGKSFEQNPKAVHIHAEIENKKGYLIPGMYINAQIETSNAESIAVPESAVVKEGDKFFIFTAEKEKGSDIKEWGFKPIEVSVGTQDRGWIEIKLLSPLKSNVQIAWNNAYYLMAELKKGEAEHTH</sequence>
<evidence type="ECO:0000256" key="2">
    <source>
        <dbReference type="ARBA" id="ARBA00022448"/>
    </source>
</evidence>
<dbReference type="SUPFAM" id="SSF111369">
    <property type="entry name" value="HlyD-like secretion proteins"/>
    <property type="match status" value="1"/>
</dbReference>
<evidence type="ECO:0000256" key="3">
    <source>
        <dbReference type="SAM" id="MobiDB-lite"/>
    </source>
</evidence>
<dbReference type="Gene3D" id="2.40.50.100">
    <property type="match status" value="1"/>
</dbReference>
<dbReference type="PANTHER" id="PTHR30097:SF4">
    <property type="entry name" value="SLR6042 PROTEIN"/>
    <property type="match status" value="1"/>
</dbReference>
<dbReference type="Proteomes" id="UP001501126">
    <property type="component" value="Unassembled WGS sequence"/>
</dbReference>
<evidence type="ECO:0000256" key="1">
    <source>
        <dbReference type="ARBA" id="ARBA00009477"/>
    </source>
</evidence>
<dbReference type="EMBL" id="BAAAFH010000011">
    <property type="protein sequence ID" value="GAA0875208.1"/>
    <property type="molecule type" value="Genomic_DNA"/>
</dbReference>
<keyword evidence="7" id="KW-1185">Reference proteome</keyword>
<dbReference type="InterPro" id="IPR058792">
    <property type="entry name" value="Beta-barrel_RND_2"/>
</dbReference>
<protein>
    <submittedName>
        <fullName evidence="6">Efflux RND transporter periplasmic adaptor subunit</fullName>
    </submittedName>
</protein>
<keyword evidence="2" id="KW-0813">Transport</keyword>
<comment type="caution">
    <text evidence="6">The sequence shown here is derived from an EMBL/GenBank/DDBJ whole genome shotgun (WGS) entry which is preliminary data.</text>
</comment>
<dbReference type="InterPro" id="IPR058647">
    <property type="entry name" value="BSH_CzcB-like"/>
</dbReference>
<reference evidence="6 7" key="1">
    <citation type="journal article" date="2019" name="Int. J. Syst. Evol. Microbiol.">
        <title>The Global Catalogue of Microorganisms (GCM) 10K type strain sequencing project: providing services to taxonomists for standard genome sequencing and annotation.</title>
        <authorList>
            <consortium name="The Broad Institute Genomics Platform"/>
            <consortium name="The Broad Institute Genome Sequencing Center for Infectious Disease"/>
            <person name="Wu L."/>
            <person name="Ma J."/>
        </authorList>
    </citation>
    <scope>NUCLEOTIDE SEQUENCE [LARGE SCALE GENOMIC DNA]</scope>
    <source>
        <strain evidence="6 7">JCM 16083</strain>
    </source>
</reference>
<dbReference type="Gene3D" id="2.40.420.20">
    <property type="match status" value="1"/>
</dbReference>
<feature type="compositionally biased region" description="Basic and acidic residues" evidence="3">
    <location>
        <begin position="25"/>
        <end position="47"/>
    </location>
</feature>
<organism evidence="6 7">
    <name type="scientific">Wandonia haliotis</name>
    <dbReference type="NCBI Taxonomy" id="574963"/>
    <lineage>
        <taxon>Bacteria</taxon>
        <taxon>Pseudomonadati</taxon>
        <taxon>Bacteroidota</taxon>
        <taxon>Flavobacteriia</taxon>
        <taxon>Flavobacteriales</taxon>
        <taxon>Crocinitomicaceae</taxon>
        <taxon>Wandonia</taxon>
    </lineage>
</organism>
<evidence type="ECO:0000313" key="6">
    <source>
        <dbReference type="EMBL" id="GAA0875208.1"/>
    </source>
</evidence>
<gene>
    <name evidence="6" type="ORF">GCM10009118_16170</name>
</gene>
<dbReference type="Pfam" id="PF25954">
    <property type="entry name" value="Beta-barrel_RND_2"/>
    <property type="match status" value="1"/>
</dbReference>
<name>A0ABN1MQP7_9FLAO</name>
<proteinExistence type="inferred from homology"/>
<feature type="domain" description="CzcB-like barrel-sandwich hybrid" evidence="5">
    <location>
        <begin position="86"/>
        <end position="230"/>
    </location>
</feature>
<dbReference type="PROSITE" id="PS51257">
    <property type="entry name" value="PROKAR_LIPOPROTEIN"/>
    <property type="match status" value="1"/>
</dbReference>
<dbReference type="RefSeq" id="WP_343786450.1">
    <property type="nucleotide sequence ID" value="NZ_BAAAFH010000011.1"/>
</dbReference>
<evidence type="ECO:0000259" key="5">
    <source>
        <dbReference type="Pfam" id="PF25973"/>
    </source>
</evidence>
<feature type="domain" description="CusB-like beta-barrel" evidence="4">
    <location>
        <begin position="237"/>
        <end position="310"/>
    </location>
</feature>
<dbReference type="Pfam" id="PF25973">
    <property type="entry name" value="BSH_CzcB"/>
    <property type="match status" value="1"/>
</dbReference>
<evidence type="ECO:0000259" key="4">
    <source>
        <dbReference type="Pfam" id="PF25954"/>
    </source>
</evidence>
<dbReference type="InterPro" id="IPR006143">
    <property type="entry name" value="RND_pump_MFP"/>
</dbReference>
<dbReference type="Gene3D" id="2.40.30.170">
    <property type="match status" value="1"/>
</dbReference>
<feature type="region of interest" description="Disordered" evidence="3">
    <location>
        <begin position="25"/>
        <end position="48"/>
    </location>
</feature>
<evidence type="ECO:0000313" key="7">
    <source>
        <dbReference type="Proteomes" id="UP001501126"/>
    </source>
</evidence>
<comment type="similarity">
    <text evidence="1">Belongs to the membrane fusion protein (MFP) (TC 8.A.1) family.</text>
</comment>